<dbReference type="AlphaFoldDB" id="A0A1G5WI58"/>
<reference evidence="3 4" key="1">
    <citation type="submission" date="2016-10" db="EMBL/GenBank/DDBJ databases">
        <authorList>
            <person name="de Groot N.N."/>
        </authorList>
    </citation>
    <scope>NUCLEOTIDE SEQUENCE [LARGE SCALE GENOMIC DNA]</scope>
    <source>
        <strain evidence="3 4">DSM 15230</strain>
    </source>
</reference>
<sequence length="485" mass="53988">MLVFTAIMLPIIFILCGLVYDLGYMYVQKSKLQHAADAAVLAGGYTYVADWDDPDKRTQVLNSMKKYLNSDIDNGQIEKVVYRFKDNDEAQGVMISLYAKKDTRAIFTRMFGYDLLPVHVVATCKLSGGSVSPGGDNIYNYAIIGGQGEWYQDWMGNRYRESLIFQNTNIHIVGQVHADGPVYIDDNVANGARRVLVDPGQFSTSINDDDKLWVNRRDNYWDHVNESEGKGLYDNDWKVITWYNPITGEYSYTWRHYARIGEADGSQYGKDIVASEHYAAPLDIEADSSGAAADLYNKIVQWANMSSDERKANGIYLASEINSSNVDQIISDNDNKYSGWQYSHQLDVSRDDYGFHVDWTGDDTPYRIIVADGNLSVNLTQQFKNETGSAHTILVSLHGNIRLNNHGDAFHGILYAPHGEVWLTGNKPVVGTVVGNAIRITQNGLSITWKDWEHAGGGGGGGGGTGSPSVVRLTEDVDDRYVVQP</sequence>
<evidence type="ECO:0000313" key="4">
    <source>
        <dbReference type="Proteomes" id="UP000199689"/>
    </source>
</evidence>
<keyword evidence="1" id="KW-1133">Transmembrane helix</keyword>
<feature type="domain" description="Putative Flp pilus-assembly TadG-like N-terminal" evidence="2">
    <location>
        <begin position="2"/>
        <end position="44"/>
    </location>
</feature>
<gene>
    <name evidence="3" type="ORF">SAMN02910343_01366</name>
</gene>
<name>A0A1G5WI58_9FIRM</name>
<dbReference type="OrthoDB" id="5447051at2"/>
<protein>
    <submittedName>
        <fullName evidence="3">Putative Flp pilus-assembly TadE/G-like</fullName>
    </submittedName>
</protein>
<keyword evidence="1" id="KW-0472">Membrane</keyword>
<dbReference type="STRING" id="209880.SAMN02910343_01366"/>
<dbReference type="RefSeq" id="WP_159427873.1">
    <property type="nucleotide sequence ID" value="NZ_FMXA01000020.1"/>
</dbReference>
<dbReference type="InterPro" id="IPR028087">
    <property type="entry name" value="Tad_N"/>
</dbReference>
<keyword evidence="1" id="KW-0812">Transmembrane</keyword>
<evidence type="ECO:0000256" key="1">
    <source>
        <dbReference type="SAM" id="Phobius"/>
    </source>
</evidence>
<dbReference type="Pfam" id="PF13400">
    <property type="entry name" value="Tad"/>
    <property type="match status" value="1"/>
</dbReference>
<dbReference type="EMBL" id="FMXA01000020">
    <property type="protein sequence ID" value="SDA57207.1"/>
    <property type="molecule type" value="Genomic_DNA"/>
</dbReference>
<keyword evidence="4" id="KW-1185">Reference proteome</keyword>
<evidence type="ECO:0000259" key="2">
    <source>
        <dbReference type="Pfam" id="PF13400"/>
    </source>
</evidence>
<feature type="transmembrane region" description="Helical" evidence="1">
    <location>
        <begin position="6"/>
        <end position="27"/>
    </location>
</feature>
<proteinExistence type="predicted"/>
<dbReference type="Proteomes" id="UP000199689">
    <property type="component" value="Unassembled WGS sequence"/>
</dbReference>
<dbReference type="GeneID" id="87756369"/>
<accession>A0A1G5WI58</accession>
<organism evidence="3 4">
    <name type="scientific">Allisonella histaminiformans</name>
    <dbReference type="NCBI Taxonomy" id="209880"/>
    <lineage>
        <taxon>Bacteria</taxon>
        <taxon>Bacillati</taxon>
        <taxon>Bacillota</taxon>
        <taxon>Negativicutes</taxon>
        <taxon>Veillonellales</taxon>
        <taxon>Veillonellaceae</taxon>
        <taxon>Allisonella</taxon>
    </lineage>
</organism>
<evidence type="ECO:0000313" key="3">
    <source>
        <dbReference type="EMBL" id="SDA57207.1"/>
    </source>
</evidence>